<keyword evidence="3" id="KW-1005">Bacterial flagellum biogenesis</keyword>
<evidence type="ECO:0000313" key="7">
    <source>
        <dbReference type="Proteomes" id="UP001235664"/>
    </source>
</evidence>
<proteinExistence type="inferred from homology"/>
<comment type="similarity">
    <text evidence="1">Belongs to the FlgD family.</text>
</comment>
<keyword evidence="6" id="KW-0969">Cilium</keyword>
<feature type="region of interest" description="Disordered" evidence="5">
    <location>
        <begin position="1"/>
        <end position="20"/>
    </location>
</feature>
<comment type="caution">
    <text evidence="6">The sequence shown here is derived from an EMBL/GenBank/DDBJ whole genome shotgun (WGS) entry which is preliminary data.</text>
</comment>
<gene>
    <name evidence="6" type="ORF">Q9K01_02885</name>
</gene>
<evidence type="ECO:0000256" key="1">
    <source>
        <dbReference type="ARBA" id="ARBA00010577"/>
    </source>
</evidence>
<keyword evidence="6" id="KW-0282">Flagellum</keyword>
<accession>A0ABT9H5Q5</accession>
<dbReference type="Proteomes" id="UP001235664">
    <property type="component" value="Unassembled WGS sequence"/>
</dbReference>
<keyword evidence="6" id="KW-0966">Cell projection</keyword>
<evidence type="ECO:0000256" key="5">
    <source>
        <dbReference type="SAM" id="MobiDB-lite"/>
    </source>
</evidence>
<sequence>MITPVTNQPAASAAPVAGRGMDQLGQGDFLRLLTVQMQQQDPMDPVDNKEMLAQMAQFSSLAGVAETNSMLERISDKLDQLIVSTETAHDLRNGEN</sequence>
<dbReference type="RefSeq" id="WP_305928698.1">
    <property type="nucleotide sequence ID" value="NZ_JAVAIL010000001.1"/>
</dbReference>
<evidence type="ECO:0000256" key="4">
    <source>
        <dbReference type="ARBA" id="ARBA00024746"/>
    </source>
</evidence>
<feature type="compositionally biased region" description="Polar residues" evidence="5">
    <location>
        <begin position="1"/>
        <end position="10"/>
    </location>
</feature>
<dbReference type="InterPro" id="IPR005648">
    <property type="entry name" value="FlgD"/>
</dbReference>
<dbReference type="Pfam" id="PF03963">
    <property type="entry name" value="FlgD"/>
    <property type="match status" value="1"/>
</dbReference>
<name>A0ABT9H5Q5_9SPHN</name>
<dbReference type="EMBL" id="JAVAIL010000001">
    <property type="protein sequence ID" value="MDP4538568.1"/>
    <property type="molecule type" value="Genomic_DNA"/>
</dbReference>
<reference evidence="6 7" key="1">
    <citation type="submission" date="2023-08" db="EMBL/GenBank/DDBJ databases">
        <title>genomic of DY56.</title>
        <authorList>
            <person name="Wang Y."/>
        </authorList>
    </citation>
    <scope>NUCLEOTIDE SEQUENCE [LARGE SCALE GENOMIC DNA]</scope>
    <source>
        <strain evidence="6 7">DY56-A-20</strain>
    </source>
</reference>
<evidence type="ECO:0000313" key="6">
    <source>
        <dbReference type="EMBL" id="MDP4538568.1"/>
    </source>
</evidence>
<evidence type="ECO:0000256" key="3">
    <source>
        <dbReference type="ARBA" id="ARBA00022795"/>
    </source>
</evidence>
<evidence type="ECO:0000256" key="2">
    <source>
        <dbReference type="ARBA" id="ARBA00016013"/>
    </source>
</evidence>
<keyword evidence="7" id="KW-1185">Reference proteome</keyword>
<comment type="function">
    <text evidence="4">Required for flagellar hook formation. May act as a scaffolding protein.</text>
</comment>
<organism evidence="6 7">
    <name type="scientific">Qipengyuania benthica</name>
    <dbReference type="NCBI Taxonomy" id="3067651"/>
    <lineage>
        <taxon>Bacteria</taxon>
        <taxon>Pseudomonadati</taxon>
        <taxon>Pseudomonadota</taxon>
        <taxon>Alphaproteobacteria</taxon>
        <taxon>Sphingomonadales</taxon>
        <taxon>Erythrobacteraceae</taxon>
        <taxon>Qipengyuania</taxon>
    </lineage>
</organism>
<protein>
    <recommendedName>
        <fullName evidence="2">Basal-body rod modification protein FlgD</fullName>
    </recommendedName>
</protein>